<evidence type="ECO:0000313" key="3">
    <source>
        <dbReference type="Proteomes" id="UP001139365"/>
    </source>
</evidence>
<name>A0AAE3FIJ8_9BACT</name>
<keyword evidence="1" id="KW-0812">Transmembrane</keyword>
<sequence length="190" mass="20639">MQSFKTAAKTSFVGFLFTVIAGSLLHFAFAASGGNTLIGAFTPVNESVWEHLKLLLIPAVAFSAVEFFVYGKSLPAFFAAKSLSVVIGLAAIVMLFYTYTGIVGRNYLAADIGVFIVSAALTYYLSCVFVKCPALYSERANIIGISLVAVIIILFIYFTFTPPMCGLFRDPVTDDFGIPDRFYSSILIDK</sequence>
<reference evidence="2 3" key="1">
    <citation type="submission" date="2022-03" db="EMBL/GenBank/DDBJ databases">
        <title>Metagenome-assembled genomes from swine fecal metagenomes.</title>
        <authorList>
            <person name="Holman D.B."/>
            <person name="Kommadath A."/>
        </authorList>
    </citation>
    <scope>NUCLEOTIDE SEQUENCE [LARGE SCALE GENOMIC DNA]</scope>
    <source>
        <strain evidence="2">SUG147</strain>
    </source>
</reference>
<dbReference type="AlphaFoldDB" id="A0AAE3FIJ8"/>
<keyword evidence="1" id="KW-0472">Membrane</keyword>
<dbReference type="Pfam" id="PF20122">
    <property type="entry name" value="DUF6512"/>
    <property type="match status" value="1"/>
</dbReference>
<gene>
    <name evidence="2" type="ORF">MR241_04220</name>
</gene>
<feature type="transmembrane region" description="Helical" evidence="1">
    <location>
        <begin position="142"/>
        <end position="160"/>
    </location>
</feature>
<feature type="transmembrane region" description="Helical" evidence="1">
    <location>
        <begin position="54"/>
        <end position="71"/>
    </location>
</feature>
<comment type="caution">
    <text evidence="2">The sequence shown here is derived from an EMBL/GenBank/DDBJ whole genome shotgun (WGS) entry which is preliminary data.</text>
</comment>
<evidence type="ECO:0000256" key="1">
    <source>
        <dbReference type="SAM" id="Phobius"/>
    </source>
</evidence>
<feature type="transmembrane region" description="Helical" evidence="1">
    <location>
        <begin position="108"/>
        <end position="130"/>
    </location>
</feature>
<organism evidence="2 3">
    <name type="scientific">Candidatus Colimorpha enterica</name>
    <dbReference type="NCBI Taxonomy" id="3083063"/>
    <lineage>
        <taxon>Bacteria</taxon>
        <taxon>Pseudomonadati</taxon>
        <taxon>Bacteroidota</taxon>
        <taxon>Bacteroidia</taxon>
        <taxon>Bacteroidales</taxon>
        <taxon>Candidatus Colimorpha</taxon>
    </lineage>
</organism>
<dbReference type="InterPro" id="IPR045407">
    <property type="entry name" value="DUF6512"/>
</dbReference>
<dbReference type="EMBL" id="JALEMU010000067">
    <property type="protein sequence ID" value="MCI5755482.1"/>
    <property type="molecule type" value="Genomic_DNA"/>
</dbReference>
<protein>
    <submittedName>
        <fullName evidence="2">DUF6512 family protein</fullName>
    </submittedName>
</protein>
<evidence type="ECO:0000313" key="2">
    <source>
        <dbReference type="EMBL" id="MCI5755482.1"/>
    </source>
</evidence>
<dbReference type="Proteomes" id="UP001139365">
    <property type="component" value="Unassembled WGS sequence"/>
</dbReference>
<accession>A0AAE3FIJ8</accession>
<proteinExistence type="predicted"/>
<keyword evidence="1" id="KW-1133">Transmembrane helix</keyword>
<feature type="transmembrane region" description="Helical" evidence="1">
    <location>
        <begin position="83"/>
        <end position="102"/>
    </location>
</feature>